<evidence type="ECO:0000256" key="6">
    <source>
        <dbReference type="SAM" id="Phobius"/>
    </source>
</evidence>
<sequence length="54" mass="6073">MEYHLLTLVCHSLILTLAILFLWFNATTFINKSPPHIPQVSIPEDLAVNIALSL</sequence>
<dbReference type="STRING" id="990121.A0A0V0XA78"/>
<evidence type="ECO:0000259" key="7">
    <source>
        <dbReference type="Pfam" id="PF02453"/>
    </source>
</evidence>
<name>A0A0V0XA78_9BILA</name>
<feature type="domain" description="Reticulon" evidence="7">
    <location>
        <begin position="1"/>
        <end position="53"/>
    </location>
</feature>
<keyword evidence="2 6" id="KW-0812">Transmembrane</keyword>
<dbReference type="GO" id="GO:0005789">
    <property type="term" value="C:endoplasmic reticulum membrane"/>
    <property type="evidence" value="ECO:0007669"/>
    <property type="project" value="UniProtKB-SubCell"/>
</dbReference>
<evidence type="ECO:0000256" key="2">
    <source>
        <dbReference type="ARBA" id="ARBA00022692"/>
    </source>
</evidence>
<evidence type="ECO:0000313" key="8">
    <source>
        <dbReference type="EMBL" id="KRX84725.1"/>
    </source>
</evidence>
<dbReference type="Pfam" id="PF02453">
    <property type="entry name" value="Reticulon"/>
    <property type="match status" value="1"/>
</dbReference>
<feature type="non-terminal residue" evidence="8">
    <location>
        <position position="54"/>
    </location>
</feature>
<evidence type="ECO:0000256" key="3">
    <source>
        <dbReference type="ARBA" id="ARBA00022824"/>
    </source>
</evidence>
<gene>
    <name evidence="8" type="primary">RTNLB1</name>
    <name evidence="8" type="ORF">T12_3897</name>
</gene>
<proteinExistence type="predicted"/>
<dbReference type="GO" id="GO:0009617">
    <property type="term" value="P:response to bacterium"/>
    <property type="evidence" value="ECO:0007669"/>
    <property type="project" value="InterPro"/>
</dbReference>
<comment type="subcellular location">
    <subcellularLocation>
        <location evidence="1">Endoplasmic reticulum membrane</location>
        <topology evidence="1">Multi-pass membrane protein</topology>
    </subcellularLocation>
</comment>
<feature type="transmembrane region" description="Helical" evidence="6">
    <location>
        <begin position="6"/>
        <end position="24"/>
    </location>
</feature>
<keyword evidence="3" id="KW-0256">Endoplasmic reticulum</keyword>
<dbReference type="EMBL" id="JYDQ01005312">
    <property type="protein sequence ID" value="KRX84725.1"/>
    <property type="molecule type" value="Genomic_DNA"/>
</dbReference>
<dbReference type="PANTHER" id="PTHR10994">
    <property type="entry name" value="RETICULON"/>
    <property type="match status" value="1"/>
</dbReference>
<reference evidence="8 9" key="1">
    <citation type="submission" date="2015-01" db="EMBL/GenBank/DDBJ databases">
        <title>Evolution of Trichinella species and genotypes.</title>
        <authorList>
            <person name="Korhonen P.K."/>
            <person name="Edoardo P."/>
            <person name="Giuseppe L.R."/>
            <person name="Gasser R.B."/>
        </authorList>
    </citation>
    <scope>NUCLEOTIDE SEQUENCE [LARGE SCALE GENOMIC DNA]</scope>
    <source>
        <strain evidence="8">ISS2496</strain>
    </source>
</reference>
<dbReference type="InterPro" id="IPR045064">
    <property type="entry name" value="Reticulon-like"/>
</dbReference>
<keyword evidence="5 6" id="KW-0472">Membrane</keyword>
<keyword evidence="9" id="KW-1185">Reference proteome</keyword>
<evidence type="ECO:0000313" key="9">
    <source>
        <dbReference type="Proteomes" id="UP000054783"/>
    </source>
</evidence>
<dbReference type="Proteomes" id="UP000054783">
    <property type="component" value="Unassembled WGS sequence"/>
</dbReference>
<dbReference type="InterPro" id="IPR003388">
    <property type="entry name" value="Reticulon"/>
</dbReference>
<comment type="caution">
    <text evidence="8">The sequence shown here is derived from an EMBL/GenBank/DDBJ whole genome shotgun (WGS) entry which is preliminary data.</text>
</comment>
<evidence type="ECO:0000256" key="1">
    <source>
        <dbReference type="ARBA" id="ARBA00004477"/>
    </source>
</evidence>
<dbReference type="AlphaFoldDB" id="A0A0V0XA78"/>
<organism evidence="8 9">
    <name type="scientific">Trichinella patagoniensis</name>
    <dbReference type="NCBI Taxonomy" id="990121"/>
    <lineage>
        <taxon>Eukaryota</taxon>
        <taxon>Metazoa</taxon>
        <taxon>Ecdysozoa</taxon>
        <taxon>Nematoda</taxon>
        <taxon>Enoplea</taxon>
        <taxon>Dorylaimia</taxon>
        <taxon>Trichinellida</taxon>
        <taxon>Trichinellidae</taxon>
        <taxon>Trichinella</taxon>
    </lineage>
</organism>
<dbReference type="PANTHER" id="PTHR10994:SF190">
    <property type="entry name" value="RETICULON-LIKE PROTEIN"/>
    <property type="match status" value="1"/>
</dbReference>
<keyword evidence="4 6" id="KW-1133">Transmembrane helix</keyword>
<protein>
    <submittedName>
        <fullName evidence="8">Reticulon-like protein B1</fullName>
    </submittedName>
</protein>
<accession>A0A0V0XA78</accession>
<evidence type="ECO:0000256" key="5">
    <source>
        <dbReference type="ARBA" id="ARBA00023136"/>
    </source>
</evidence>
<evidence type="ECO:0000256" key="4">
    <source>
        <dbReference type="ARBA" id="ARBA00022989"/>
    </source>
</evidence>